<organism evidence="1 2">
    <name type="scientific">Flavobacterium ponti</name>
    <dbReference type="NCBI Taxonomy" id="665133"/>
    <lineage>
        <taxon>Bacteria</taxon>
        <taxon>Pseudomonadati</taxon>
        <taxon>Bacteroidota</taxon>
        <taxon>Flavobacteriia</taxon>
        <taxon>Flavobacteriales</taxon>
        <taxon>Flavobacteriaceae</taxon>
        <taxon>Flavobacterium</taxon>
    </lineage>
</organism>
<dbReference type="EMBL" id="JBHSGW010000027">
    <property type="protein sequence ID" value="MFC4740860.1"/>
    <property type="molecule type" value="Genomic_DNA"/>
</dbReference>
<dbReference type="SUPFAM" id="SSF49464">
    <property type="entry name" value="Carboxypeptidase regulatory domain-like"/>
    <property type="match status" value="1"/>
</dbReference>
<dbReference type="Pfam" id="PF13715">
    <property type="entry name" value="CarbopepD_reg_2"/>
    <property type="match status" value="1"/>
</dbReference>
<keyword evidence="2" id="KW-1185">Reference proteome</keyword>
<dbReference type="Proteomes" id="UP001595885">
    <property type="component" value="Unassembled WGS sequence"/>
</dbReference>
<evidence type="ECO:0000313" key="2">
    <source>
        <dbReference type="Proteomes" id="UP001595885"/>
    </source>
</evidence>
<dbReference type="RefSeq" id="WP_379743067.1">
    <property type="nucleotide sequence ID" value="NZ_JBHSGW010000027.1"/>
</dbReference>
<sequence>MNQKIDIAIKKPCSENFNNFLPTDKGGFCNACNKEVIDFSKMNDKEIINYFNSTDKKTCGSFRQDQLKMYSLPNESLWNNKFNFWNKGFVGFSLVSLLSFNNGFAQEKKTNSKTEINQKIETEKSDIINQSDKIIVKGTVSDELGPLAGASVVIKNTAKGVTTDFDGNFEFPEPIDKDAIVIVSFVGLKKVEIKASEVSQINLETSFDSCDLIFIGEVTTSKIHKSKRTFFQKITGLFKND</sequence>
<dbReference type="InterPro" id="IPR008969">
    <property type="entry name" value="CarboxyPept-like_regulatory"/>
</dbReference>
<evidence type="ECO:0000313" key="1">
    <source>
        <dbReference type="EMBL" id="MFC4740860.1"/>
    </source>
</evidence>
<name>A0ABV9P7F5_9FLAO</name>
<gene>
    <name evidence="1" type="ORF">ACFO3U_12735</name>
</gene>
<reference evidence="2" key="1">
    <citation type="journal article" date="2019" name="Int. J. Syst. Evol. Microbiol.">
        <title>The Global Catalogue of Microorganisms (GCM) 10K type strain sequencing project: providing services to taxonomists for standard genome sequencing and annotation.</title>
        <authorList>
            <consortium name="The Broad Institute Genomics Platform"/>
            <consortium name="The Broad Institute Genome Sequencing Center for Infectious Disease"/>
            <person name="Wu L."/>
            <person name="Ma J."/>
        </authorList>
    </citation>
    <scope>NUCLEOTIDE SEQUENCE [LARGE SCALE GENOMIC DNA]</scope>
    <source>
        <strain evidence="2">CCUG 50349</strain>
    </source>
</reference>
<protein>
    <submittedName>
        <fullName evidence="1">Carboxypeptidase-like regulatory domain-containing protein</fullName>
    </submittedName>
</protein>
<dbReference type="Gene3D" id="2.60.40.1120">
    <property type="entry name" value="Carboxypeptidase-like, regulatory domain"/>
    <property type="match status" value="1"/>
</dbReference>
<proteinExistence type="predicted"/>
<comment type="caution">
    <text evidence="1">The sequence shown here is derived from an EMBL/GenBank/DDBJ whole genome shotgun (WGS) entry which is preliminary data.</text>
</comment>
<accession>A0ABV9P7F5</accession>